<comment type="caution">
    <text evidence="2">The sequence shown here is derived from an EMBL/GenBank/DDBJ whole genome shotgun (WGS) entry which is preliminary data.</text>
</comment>
<evidence type="ECO:0008006" key="4">
    <source>
        <dbReference type="Google" id="ProtNLM"/>
    </source>
</evidence>
<accession>A0ABW0JS27</accession>
<feature type="transmembrane region" description="Helical" evidence="1">
    <location>
        <begin position="31"/>
        <end position="49"/>
    </location>
</feature>
<keyword evidence="1" id="KW-0472">Membrane</keyword>
<dbReference type="EMBL" id="JBHSMM010000001">
    <property type="protein sequence ID" value="MFC5438426.1"/>
    <property type="molecule type" value="Genomic_DNA"/>
</dbReference>
<reference evidence="3" key="1">
    <citation type="journal article" date="2019" name="Int. J. Syst. Evol. Microbiol.">
        <title>The Global Catalogue of Microorganisms (GCM) 10K type strain sequencing project: providing services to taxonomists for standard genome sequencing and annotation.</title>
        <authorList>
            <consortium name="The Broad Institute Genomics Platform"/>
            <consortium name="The Broad Institute Genome Sequencing Center for Infectious Disease"/>
            <person name="Wu L."/>
            <person name="Ma J."/>
        </authorList>
    </citation>
    <scope>NUCLEOTIDE SEQUENCE [LARGE SCALE GENOMIC DNA]</scope>
    <source>
        <strain evidence="3">KACC 12822</strain>
    </source>
</reference>
<gene>
    <name evidence="2" type="ORF">ACFPK0_00215</name>
</gene>
<keyword evidence="1" id="KW-1133">Transmembrane helix</keyword>
<protein>
    <recommendedName>
        <fullName evidence="4">LysR family transcriptional regulator</fullName>
    </recommendedName>
</protein>
<organism evidence="2 3">
    <name type="scientific">Rhodanobacter ginsenosidimutans</name>
    <dbReference type="NCBI Taxonomy" id="490571"/>
    <lineage>
        <taxon>Bacteria</taxon>
        <taxon>Pseudomonadati</taxon>
        <taxon>Pseudomonadota</taxon>
        <taxon>Gammaproteobacteria</taxon>
        <taxon>Lysobacterales</taxon>
        <taxon>Rhodanobacteraceae</taxon>
        <taxon>Rhodanobacter</taxon>
    </lineage>
</organism>
<keyword evidence="1" id="KW-0812">Transmembrane</keyword>
<sequence>MSSFALYLIGMIVVIGGLAYVAFLMHVPSQWIIAGAVVLLGLGIVGAVTHTRRRDPPES</sequence>
<proteinExistence type="predicted"/>
<evidence type="ECO:0000256" key="1">
    <source>
        <dbReference type="SAM" id="Phobius"/>
    </source>
</evidence>
<dbReference type="RefSeq" id="WP_056607088.1">
    <property type="nucleotide sequence ID" value="NZ_JALBWS010000015.1"/>
</dbReference>
<keyword evidence="3" id="KW-1185">Reference proteome</keyword>
<evidence type="ECO:0000313" key="3">
    <source>
        <dbReference type="Proteomes" id="UP001596018"/>
    </source>
</evidence>
<dbReference type="Proteomes" id="UP001596018">
    <property type="component" value="Unassembled WGS sequence"/>
</dbReference>
<name>A0ABW0JS27_9GAMM</name>
<evidence type="ECO:0000313" key="2">
    <source>
        <dbReference type="EMBL" id="MFC5438426.1"/>
    </source>
</evidence>
<feature type="transmembrane region" description="Helical" evidence="1">
    <location>
        <begin position="5"/>
        <end position="25"/>
    </location>
</feature>